<dbReference type="SMART" id="SM00320">
    <property type="entry name" value="WD40"/>
    <property type="match status" value="7"/>
</dbReference>
<comment type="caution">
    <text evidence="5">The sequence shown here is derived from an EMBL/GenBank/DDBJ whole genome shotgun (WGS) entry which is preliminary data.</text>
</comment>
<dbReference type="InterPro" id="IPR019775">
    <property type="entry name" value="WD40_repeat_CS"/>
</dbReference>
<evidence type="ECO:0000259" key="4">
    <source>
        <dbReference type="PROSITE" id="PS51154"/>
    </source>
</evidence>
<evidence type="ECO:0000256" key="1">
    <source>
        <dbReference type="ARBA" id="ARBA00022574"/>
    </source>
</evidence>
<dbReference type="VEuPathDB" id="FungiDB:H257_08069"/>
<organism evidence="5 6">
    <name type="scientific">Aphanomyces astaci</name>
    <name type="common">Crayfish plague agent</name>
    <dbReference type="NCBI Taxonomy" id="112090"/>
    <lineage>
        <taxon>Eukaryota</taxon>
        <taxon>Sar</taxon>
        <taxon>Stramenopiles</taxon>
        <taxon>Oomycota</taxon>
        <taxon>Saprolegniomycetes</taxon>
        <taxon>Saprolegniales</taxon>
        <taxon>Verrucalvaceae</taxon>
        <taxon>Aphanomyces</taxon>
    </lineage>
</organism>
<dbReference type="PRINTS" id="PR00320">
    <property type="entry name" value="GPROTEINBRPT"/>
</dbReference>
<accession>A0A418F511</accession>
<feature type="repeat" description="WD" evidence="3">
    <location>
        <begin position="126"/>
        <end position="167"/>
    </location>
</feature>
<dbReference type="PROSITE" id="PS51154">
    <property type="entry name" value="MACRO"/>
    <property type="match status" value="1"/>
</dbReference>
<dbReference type="InterPro" id="IPR001680">
    <property type="entry name" value="WD40_rpt"/>
</dbReference>
<keyword evidence="2" id="KW-0677">Repeat</keyword>
<evidence type="ECO:0000256" key="2">
    <source>
        <dbReference type="ARBA" id="ARBA00022737"/>
    </source>
</evidence>
<dbReference type="SMART" id="SM00506">
    <property type="entry name" value="A1pp"/>
    <property type="match status" value="1"/>
</dbReference>
<dbReference type="EMBL" id="QUTF01012392">
    <property type="protein sequence ID" value="RHZ23858.1"/>
    <property type="molecule type" value="Genomic_DNA"/>
</dbReference>
<dbReference type="PROSITE" id="PS50294">
    <property type="entry name" value="WD_REPEATS_REGION"/>
    <property type="match status" value="7"/>
</dbReference>
<feature type="repeat" description="WD" evidence="3">
    <location>
        <begin position="252"/>
        <end position="293"/>
    </location>
</feature>
<gene>
    <name evidence="5" type="ORF">DYB26_003567</name>
</gene>
<dbReference type="InterPro" id="IPR036322">
    <property type="entry name" value="WD40_repeat_dom_sf"/>
</dbReference>
<dbReference type="PROSITE" id="PS00678">
    <property type="entry name" value="WD_REPEATS_1"/>
    <property type="match status" value="2"/>
</dbReference>
<dbReference type="AlphaFoldDB" id="A0A418F511"/>
<dbReference type="CDD" id="cd00200">
    <property type="entry name" value="WD40"/>
    <property type="match status" value="1"/>
</dbReference>
<proteinExistence type="predicted"/>
<name>A0A418F511_APHAT</name>
<dbReference type="InterPro" id="IPR015943">
    <property type="entry name" value="WD40/YVTN_repeat-like_dom_sf"/>
</dbReference>
<dbReference type="Pfam" id="PF01661">
    <property type="entry name" value="Macro"/>
    <property type="match status" value="1"/>
</dbReference>
<sequence length="670" mass="74519">MKDYFGYTSGIHVWDPTKRVNSGTEAASSDCFPMDPSLQRTFRGHKSGVECLSYNPNMRQLASGSLDCTVMIWNFKPQMRAFRFLGHKGPVFDVQFAPSGDLLASASQDRSVRLWIPSVKGESHMIKGHAGGVRSVDFSYDSAELLTASDDKSIKLWSLPTRRFVCSWNGHSNWVRSARFSPDARVLVSGSDDKTVKVWDKATRNCLATFFDHSGIINAVRFHPDGNTVGACSFDHTFNLWDIRSHKLIQHYPAHDGSVTSIDFHPSGNYIVSTSTDGTIKLWDIREGHLLYTMHGHNGAVNCATFSADSKLTATGSVDALVMLWDTDLDTCLHANDTHFPTALPKSKVFKHHSPRNPDICFRVLEMCDVSSARELCFVLLASRQHRGYGAQQPQMWEQLTALHFGCVRHFDPLSPFVELPQVVRNPQWHEPVLRQADELSLPCREFLETSMEHALFASMSVFPGDIGHVTLINDQPIDCLVFPTNSSLVNFGIGAAGAIFNRAGPELMALVRSNPYQDIRRRTTDAVVTPGFNAGVDYLIHCVGPSSHRPDCEENLYKTYLNAFASARRVGATCVAVASISTGSLGFPPKRAANIALCAYRDFIKCHRWQATVGIVCYERTILDAMSNERTRILRQFNDGCLAIPFADEELAYTTLPPMPPPPTHELTT</sequence>
<feature type="repeat" description="WD" evidence="3">
    <location>
        <begin position="42"/>
        <end position="76"/>
    </location>
</feature>
<protein>
    <recommendedName>
        <fullName evidence="4">Macro domain-containing protein</fullName>
    </recommendedName>
</protein>
<dbReference type="Proteomes" id="UP000286510">
    <property type="component" value="Unassembled WGS sequence"/>
</dbReference>
<dbReference type="Pfam" id="PF00400">
    <property type="entry name" value="WD40"/>
    <property type="match status" value="7"/>
</dbReference>
<feature type="repeat" description="WD" evidence="3">
    <location>
        <begin position="210"/>
        <end position="251"/>
    </location>
</feature>
<evidence type="ECO:0000313" key="5">
    <source>
        <dbReference type="EMBL" id="RHZ23858.1"/>
    </source>
</evidence>
<evidence type="ECO:0000313" key="6">
    <source>
        <dbReference type="Proteomes" id="UP000286510"/>
    </source>
</evidence>
<dbReference type="SUPFAM" id="SSF52949">
    <property type="entry name" value="Macro domain-like"/>
    <property type="match status" value="1"/>
</dbReference>
<feature type="domain" description="Macro" evidence="4">
    <location>
        <begin position="447"/>
        <end position="635"/>
    </location>
</feature>
<dbReference type="SUPFAM" id="SSF50978">
    <property type="entry name" value="WD40 repeat-like"/>
    <property type="match status" value="1"/>
</dbReference>
<dbReference type="Gene3D" id="2.130.10.10">
    <property type="entry name" value="YVTN repeat-like/Quinoprotein amine dehydrogenase"/>
    <property type="match status" value="3"/>
</dbReference>
<dbReference type="PANTHER" id="PTHR44019">
    <property type="entry name" value="WD REPEAT-CONTAINING PROTEIN 55"/>
    <property type="match status" value="1"/>
</dbReference>
<dbReference type="PANTHER" id="PTHR44019:SF8">
    <property type="entry name" value="POC1 CENTRIOLAR PROTEIN HOMOLOG"/>
    <property type="match status" value="1"/>
</dbReference>
<reference evidence="5 6" key="1">
    <citation type="submission" date="2018-08" db="EMBL/GenBank/DDBJ databases">
        <title>Aphanomyces genome sequencing and annotation.</title>
        <authorList>
            <person name="Minardi D."/>
            <person name="Oidtmann B."/>
            <person name="Van Der Giezen M."/>
            <person name="Studholme D.J."/>
        </authorList>
    </citation>
    <scope>NUCLEOTIDE SEQUENCE [LARGE SCALE GENOMIC DNA]</scope>
    <source>
        <strain evidence="5 6">FDL457</strain>
    </source>
</reference>
<dbReference type="VEuPathDB" id="FungiDB:H257_01884"/>
<evidence type="ECO:0000256" key="3">
    <source>
        <dbReference type="PROSITE-ProRule" id="PRU00221"/>
    </source>
</evidence>
<dbReference type="PROSITE" id="PS50082">
    <property type="entry name" value="WD_REPEATS_2"/>
    <property type="match status" value="7"/>
</dbReference>
<dbReference type="InterPro" id="IPR020472">
    <property type="entry name" value="WD40_PAC1"/>
</dbReference>
<feature type="repeat" description="WD" evidence="3">
    <location>
        <begin position="294"/>
        <end position="335"/>
    </location>
</feature>
<dbReference type="InterPro" id="IPR043472">
    <property type="entry name" value="Macro_dom-like"/>
</dbReference>
<feature type="repeat" description="WD" evidence="3">
    <location>
        <begin position="168"/>
        <end position="209"/>
    </location>
</feature>
<dbReference type="InterPro" id="IPR002589">
    <property type="entry name" value="Macro_dom"/>
</dbReference>
<feature type="repeat" description="WD" evidence="3">
    <location>
        <begin position="84"/>
        <end position="115"/>
    </location>
</feature>
<dbReference type="InterPro" id="IPR050505">
    <property type="entry name" value="WDR55/POC1"/>
</dbReference>
<keyword evidence="1 3" id="KW-0853">WD repeat</keyword>
<dbReference type="Gene3D" id="3.40.220.10">
    <property type="entry name" value="Leucine Aminopeptidase, subunit E, domain 1"/>
    <property type="match status" value="1"/>
</dbReference>